<dbReference type="InterPro" id="IPR014756">
    <property type="entry name" value="Ig_E-set"/>
</dbReference>
<dbReference type="SUPFAM" id="SSF81296">
    <property type="entry name" value="E set domains"/>
    <property type="match status" value="1"/>
</dbReference>
<gene>
    <name evidence="16" type="primary">treZ</name>
    <name evidence="16" type="ORF">PPNSA23_10950</name>
</gene>
<reference evidence="16 17" key="1">
    <citation type="submission" date="2024-10" db="EMBL/GenBank/DDBJ databases">
        <title>Isolation, draft genome sequencing and identification of Phyllobacterium sp. NSA23, isolated from leaf soil.</title>
        <authorList>
            <person name="Akita H."/>
        </authorList>
    </citation>
    <scope>NUCLEOTIDE SEQUENCE [LARGE SCALE GENOMIC DNA]</scope>
    <source>
        <strain evidence="16 17">NSA23</strain>
    </source>
</reference>
<dbReference type="EC" id="3.2.1.141" evidence="4 13"/>
<dbReference type="InterPro" id="IPR006047">
    <property type="entry name" value="GH13_cat_dom"/>
</dbReference>
<dbReference type="InterPro" id="IPR017853">
    <property type="entry name" value="GH"/>
</dbReference>
<dbReference type="CDD" id="cd11325">
    <property type="entry name" value="AmyAc_GTHase"/>
    <property type="match status" value="1"/>
</dbReference>
<accession>A0ABQ0GWU9</accession>
<dbReference type="Proteomes" id="UP001628091">
    <property type="component" value="Unassembled WGS sequence"/>
</dbReference>
<evidence type="ECO:0000313" key="17">
    <source>
        <dbReference type="Proteomes" id="UP001628091"/>
    </source>
</evidence>
<comment type="similarity">
    <text evidence="3 14">Belongs to the glycosyl hydrolase 13 family.</text>
</comment>
<proteinExistence type="inferred from homology"/>
<evidence type="ECO:0000256" key="2">
    <source>
        <dbReference type="ARBA" id="ARBA00005199"/>
    </source>
</evidence>
<evidence type="ECO:0000256" key="3">
    <source>
        <dbReference type="ARBA" id="ARBA00008061"/>
    </source>
</evidence>
<evidence type="ECO:0000256" key="6">
    <source>
        <dbReference type="ARBA" id="ARBA00022490"/>
    </source>
</evidence>
<dbReference type="InterPro" id="IPR012768">
    <property type="entry name" value="Trehalose_TreZ"/>
</dbReference>
<comment type="catalytic activity">
    <reaction evidence="12 14">
        <text>hydrolysis of (1-&gt;4)-alpha-D-glucosidic linkage in 4-alpha-D-[(1-&gt;4)-alpha-D-glucanosyl]n trehalose to yield trehalose and (1-&gt;4)-alpha-D-glucan.</text>
        <dbReference type="EC" id="3.2.1.141"/>
    </reaction>
</comment>
<dbReference type="CDD" id="cd02853">
    <property type="entry name" value="E_set_MTHase_like_N"/>
    <property type="match status" value="1"/>
</dbReference>
<dbReference type="SUPFAM" id="SSF51445">
    <property type="entry name" value="(Trans)glycosidases"/>
    <property type="match status" value="1"/>
</dbReference>
<evidence type="ECO:0000256" key="10">
    <source>
        <dbReference type="ARBA" id="ARBA00032057"/>
    </source>
</evidence>
<keyword evidence="17" id="KW-1185">Reference proteome</keyword>
<name>A0ABQ0GWU9_9HYPH</name>
<evidence type="ECO:0000256" key="11">
    <source>
        <dbReference type="ARBA" id="ARBA00033284"/>
    </source>
</evidence>
<dbReference type="PANTHER" id="PTHR43002">
    <property type="entry name" value="GLYCOGEN DEBRANCHING ENZYME"/>
    <property type="match status" value="1"/>
</dbReference>
<evidence type="ECO:0000256" key="5">
    <source>
        <dbReference type="ARBA" id="ARBA00015938"/>
    </source>
</evidence>
<dbReference type="InterPro" id="IPR044901">
    <property type="entry name" value="Trehalose_TreZ_E-set_sf"/>
</dbReference>
<evidence type="ECO:0000256" key="8">
    <source>
        <dbReference type="ARBA" id="ARBA00023277"/>
    </source>
</evidence>
<dbReference type="Gene3D" id="3.20.20.80">
    <property type="entry name" value="Glycosidases"/>
    <property type="match status" value="1"/>
</dbReference>
<dbReference type="PIRSF" id="PIRSF006337">
    <property type="entry name" value="Trehalose_TreZ"/>
    <property type="match status" value="1"/>
</dbReference>
<evidence type="ECO:0000256" key="4">
    <source>
        <dbReference type="ARBA" id="ARBA00012268"/>
    </source>
</evidence>
<evidence type="ECO:0000256" key="13">
    <source>
        <dbReference type="NCBIfam" id="TIGR02402"/>
    </source>
</evidence>
<evidence type="ECO:0000256" key="14">
    <source>
        <dbReference type="PIRNR" id="PIRNR006337"/>
    </source>
</evidence>
<dbReference type="EMBL" id="BAAFZP010000001">
    <property type="protein sequence ID" value="GAB1581152.1"/>
    <property type="molecule type" value="Genomic_DNA"/>
</dbReference>
<comment type="pathway">
    <text evidence="2 14">Glycan biosynthesis; trehalose biosynthesis.</text>
</comment>
<dbReference type="Gene3D" id="1.10.10.760">
    <property type="entry name" value="E-set domains of sugar-utilizing enzymes"/>
    <property type="match status" value="1"/>
</dbReference>
<keyword evidence="9 14" id="KW-0326">Glycosidase</keyword>
<protein>
    <recommendedName>
        <fullName evidence="5 13">Malto-oligosyltrehalose trehalohydrolase</fullName>
        <shortName evidence="14">MTHase</shortName>
        <ecNumber evidence="4 13">3.2.1.141</ecNumber>
    </recommendedName>
    <alternativeName>
        <fullName evidence="11 14">4-alpha-D-((1-&gt;4)-alpha-D-glucano)trehalose trehalohydrolase</fullName>
    </alternativeName>
    <alternativeName>
        <fullName evidence="10 14">Maltooligosyl trehalose trehalohydrolase</fullName>
    </alternativeName>
</protein>
<keyword evidence="7 14" id="KW-0378">Hydrolase</keyword>
<evidence type="ECO:0000256" key="12">
    <source>
        <dbReference type="ARBA" id="ARBA00034013"/>
    </source>
</evidence>
<dbReference type="InterPro" id="IPR013783">
    <property type="entry name" value="Ig-like_fold"/>
</dbReference>
<keyword evidence="6" id="KW-0963">Cytoplasm</keyword>
<dbReference type="Pfam" id="PF00128">
    <property type="entry name" value="Alpha-amylase"/>
    <property type="match status" value="2"/>
</dbReference>
<organism evidence="16 17">
    <name type="scientific">Phyllobacterium phragmitis</name>
    <dbReference type="NCBI Taxonomy" id="2670329"/>
    <lineage>
        <taxon>Bacteria</taxon>
        <taxon>Pseudomonadati</taxon>
        <taxon>Pseudomonadota</taxon>
        <taxon>Alphaproteobacteria</taxon>
        <taxon>Hyphomicrobiales</taxon>
        <taxon>Phyllobacteriaceae</taxon>
        <taxon>Phyllobacterium</taxon>
    </lineage>
</organism>
<dbReference type="Gene3D" id="2.60.40.10">
    <property type="entry name" value="Immunoglobulins"/>
    <property type="match status" value="1"/>
</dbReference>
<comment type="caution">
    <text evidence="16">The sequence shown here is derived from an EMBL/GenBank/DDBJ whole genome shotgun (WGS) entry which is preliminary data.</text>
</comment>
<sequence>MSRGSAQTRWGASLREDGSAIFRLWAPAVEHLRLRLKDEEREMQPSGEGWFELEADDLAEGTPYQFVLPDGMAVPDPASRAQASDVHGPSLLTSSAFDWRATDWNGRAWEEAVIYELHPGTFSVEGTFDGIRRKLDHLAEIGFTAIELMPVAQFSGNRGWGYDGVLPYCPHAAYGGVAGLKRLVDAAHERGLMMILDVVYNHFGPDGNYLHAYAPQFFDPGRHTPWGPAIRFEEPAVRAFFLDNPVYWLEEFRFDGLRFDAIDQIRDESETPILEEMARHIRERFPGRHIHLTTEDERNIVALHLRDQENSPILFTAEWNDDFHHAAHCLATGENAGYYAGFADDPAGHLARALAEGFCYQGESYAPREGKPRGVPSAGQPPTAFVTFLQNHDQIGNRAFGERLTALADEETVELLTAMLLLSPQIPLVFMGEEYGETNPFLFFTDFHGELAKAVREGRRREFADFGHFSEDEAARIPDPNALSTFEASMLDWSRPETGPGRRRLDLFRRLLDLRRTHLVPHLHAMTSMQGQTERLGEKAFCVRWYMANRVLCMVANFDRAEVGIAKDLTGFDAVHESRDGLLAALRQGRVPPASVAVLLTEAANDG</sequence>
<evidence type="ECO:0000259" key="15">
    <source>
        <dbReference type="SMART" id="SM00642"/>
    </source>
</evidence>
<feature type="domain" description="Glycosyl hydrolase family 13 catalytic" evidence="15">
    <location>
        <begin position="116"/>
        <end position="476"/>
    </location>
</feature>
<evidence type="ECO:0000256" key="7">
    <source>
        <dbReference type="ARBA" id="ARBA00022801"/>
    </source>
</evidence>
<dbReference type="RefSeq" id="WP_407864038.1">
    <property type="nucleotide sequence ID" value="NZ_BAAFZP010000001.1"/>
</dbReference>
<keyword evidence="8" id="KW-0119">Carbohydrate metabolism</keyword>
<evidence type="ECO:0000313" key="16">
    <source>
        <dbReference type="EMBL" id="GAB1581152.1"/>
    </source>
</evidence>
<dbReference type="SMART" id="SM00642">
    <property type="entry name" value="Aamy"/>
    <property type="match status" value="1"/>
</dbReference>
<dbReference type="NCBIfam" id="TIGR02402">
    <property type="entry name" value="trehalose_TreZ"/>
    <property type="match status" value="1"/>
</dbReference>
<evidence type="ECO:0000256" key="9">
    <source>
        <dbReference type="ARBA" id="ARBA00023295"/>
    </source>
</evidence>
<comment type="subcellular location">
    <subcellularLocation>
        <location evidence="1">Cytoplasm</location>
    </subcellularLocation>
</comment>
<evidence type="ECO:0000256" key="1">
    <source>
        <dbReference type="ARBA" id="ARBA00004496"/>
    </source>
</evidence>